<accession>A0ABQ0BFJ9</accession>
<dbReference type="RefSeq" id="WP_390408518.1">
    <property type="nucleotide sequence ID" value="NZ_BAABYW010000001.1"/>
</dbReference>
<keyword evidence="2" id="KW-1185">Reference proteome</keyword>
<reference evidence="1 2" key="1">
    <citation type="submission" date="2024-04" db="EMBL/GenBank/DDBJ databases">
        <title>Defined microbial consortia suppress multidrug-resistant proinflammatory Enterobacteriaceae via ecological control.</title>
        <authorList>
            <person name="Furuichi M."/>
            <person name="Kawaguchi T."/>
            <person name="Pust M."/>
            <person name="Yasuma K."/>
            <person name="Plichta D."/>
            <person name="Hasegawa N."/>
            <person name="Ohya T."/>
            <person name="Bhattarai S."/>
            <person name="Sasajima S."/>
            <person name="Aoto Y."/>
            <person name="Tuganbaev T."/>
            <person name="Yaginuma M."/>
            <person name="Ueda M."/>
            <person name="Okahashi N."/>
            <person name="Amafuji K."/>
            <person name="Kiridooshi Y."/>
            <person name="Sugita K."/>
            <person name="Strazar M."/>
            <person name="Skelly A."/>
            <person name="Suda W."/>
            <person name="Hattori M."/>
            <person name="Nakamoto N."/>
            <person name="Caballero S."/>
            <person name="Norman J."/>
            <person name="Olle B."/>
            <person name="Tanoue T."/>
            <person name="Arita M."/>
            <person name="Bucci V."/>
            <person name="Atarashi K."/>
            <person name="Xavier R."/>
            <person name="Honda K."/>
        </authorList>
    </citation>
    <scope>NUCLEOTIDE SEQUENCE [LARGE SCALE GENOMIC DNA]</scope>
    <source>
        <strain evidence="2">k04-0078-D8-1</strain>
    </source>
</reference>
<name>A0ABQ0BFJ9_9FIRM</name>
<dbReference type="Proteomes" id="UP001600943">
    <property type="component" value="Unassembled WGS sequence"/>
</dbReference>
<protein>
    <submittedName>
        <fullName evidence="1">Uncharacterized protein</fullName>
    </submittedName>
</protein>
<organism evidence="1 2">
    <name type="scientific">Blautia hominis</name>
    <dbReference type="NCBI Taxonomy" id="2025493"/>
    <lineage>
        <taxon>Bacteria</taxon>
        <taxon>Bacillati</taxon>
        <taxon>Bacillota</taxon>
        <taxon>Clostridia</taxon>
        <taxon>Lachnospirales</taxon>
        <taxon>Lachnospiraceae</taxon>
        <taxon>Blautia</taxon>
    </lineage>
</organism>
<dbReference type="EMBL" id="BAABYW010000001">
    <property type="protein sequence ID" value="GAA6410235.1"/>
    <property type="molecule type" value="Genomic_DNA"/>
</dbReference>
<evidence type="ECO:0000313" key="1">
    <source>
        <dbReference type="EMBL" id="GAA6410235.1"/>
    </source>
</evidence>
<evidence type="ECO:0000313" key="2">
    <source>
        <dbReference type="Proteomes" id="UP001600943"/>
    </source>
</evidence>
<sequence>MLKLAPRWAEKEFQWTSCVDDALATVSNYYGIEYRFSYAKAWDFKYTSYDTDKNMLFEKRLDTKNALDRYHFLTECHRTKMIYHYTDDVKELLGIVENELSHNRPCAIRMDSYNIPWDYGYQNLHTNHVCMPVAIGKKDIQVIDPYNHMTDLFFPISGLQEASGFCITYEVNPQYNEMFDCRSILIQVMEEILGITGKGNDFDNMRQFSRDLKEHFSVEKELAGNSGRFYWSGFHFRLVEFAFGRSFARQALLYAAERLHSDEIRKIAEAMRRMISKFNYAITIMQRTFKGEMPIEYGLSDHDKRVLEEVSNIFALEADFEENAANQLLQYLCGHTEVNKQEAVSNTMLQPGPLNLNQTGNACYADLSPYYNNQALGVNDLLENADFTGVGEYFLRDDIPSDRLIKYNGIEFPIGTGHGNLYDNISCRGQKILICRNNVIQLNFMLTAEWGSYCEEIQIYYDIGRKGVIPFGVTDFALDPKYGETVVYQGRTLAKSENQVKPWQDKAKIFAFSVSGINGNIDYLILPVCERIHIFALRIVQGRTRNLHGNTL</sequence>
<proteinExistence type="predicted"/>
<comment type="caution">
    <text evidence="1">The sequence shown here is derived from an EMBL/GenBank/DDBJ whole genome shotgun (WGS) entry which is preliminary data.</text>
</comment>
<gene>
    <name evidence="1" type="ORF">K040078D81_43520</name>
</gene>